<feature type="transmembrane region" description="Helical" evidence="5">
    <location>
        <begin position="154"/>
        <end position="173"/>
    </location>
</feature>
<gene>
    <name evidence="7" type="ORF">GCM10022286_22960</name>
</gene>
<reference evidence="7" key="2">
    <citation type="submission" date="2023-12" db="EMBL/GenBank/DDBJ databases">
        <authorList>
            <person name="Sun Q."/>
            <person name="Inoue M."/>
        </authorList>
    </citation>
    <scope>NUCLEOTIDE SEQUENCE</scope>
    <source>
        <strain evidence="7">JCM 17590</strain>
    </source>
</reference>
<keyword evidence="2 5" id="KW-0812">Transmembrane</keyword>
<organism evidence="7 8">
    <name type="scientific">Gryllotalpicola daejeonensis</name>
    <dbReference type="NCBI Taxonomy" id="993087"/>
    <lineage>
        <taxon>Bacteria</taxon>
        <taxon>Bacillati</taxon>
        <taxon>Actinomycetota</taxon>
        <taxon>Actinomycetes</taxon>
        <taxon>Micrococcales</taxon>
        <taxon>Microbacteriaceae</taxon>
        <taxon>Gryllotalpicola</taxon>
    </lineage>
</organism>
<evidence type="ECO:0000256" key="3">
    <source>
        <dbReference type="ARBA" id="ARBA00022989"/>
    </source>
</evidence>
<dbReference type="Proteomes" id="UP001415169">
    <property type="component" value="Unassembled WGS sequence"/>
</dbReference>
<feature type="transmembrane region" description="Helical" evidence="5">
    <location>
        <begin position="255"/>
        <end position="280"/>
    </location>
</feature>
<feature type="transmembrane region" description="Helical" evidence="5">
    <location>
        <begin position="75"/>
        <end position="95"/>
    </location>
</feature>
<feature type="transmembrane region" description="Helical" evidence="5">
    <location>
        <begin position="292"/>
        <end position="311"/>
    </location>
</feature>
<feature type="transmembrane region" description="Helical" evidence="5">
    <location>
        <begin position="101"/>
        <end position="118"/>
    </location>
</feature>
<comment type="subcellular location">
    <subcellularLocation>
        <location evidence="1">Membrane</location>
        <topology evidence="1">Multi-pass membrane protein</topology>
    </subcellularLocation>
</comment>
<evidence type="ECO:0000259" key="6">
    <source>
        <dbReference type="Pfam" id="PF13515"/>
    </source>
</evidence>
<dbReference type="InterPro" id="IPR049453">
    <property type="entry name" value="Memb_transporter_dom"/>
</dbReference>
<accession>A0ABP7ZLH4</accession>
<feature type="transmembrane region" description="Helical" evidence="5">
    <location>
        <begin position="130"/>
        <end position="148"/>
    </location>
</feature>
<evidence type="ECO:0000313" key="8">
    <source>
        <dbReference type="Proteomes" id="UP001415169"/>
    </source>
</evidence>
<feature type="transmembrane region" description="Helical" evidence="5">
    <location>
        <begin position="224"/>
        <end position="243"/>
    </location>
</feature>
<reference evidence="7" key="1">
    <citation type="journal article" date="2014" name="Int. J. Syst. Evol. Microbiol.">
        <title>Complete genome of a new Firmicutes species belonging to the dominant human colonic microbiota ('Ruminococcus bicirculans') reveals two chromosomes and a selective capacity to utilize plant glucans.</title>
        <authorList>
            <consortium name="NISC Comparative Sequencing Program"/>
            <person name="Wegmann U."/>
            <person name="Louis P."/>
            <person name="Goesmann A."/>
            <person name="Henrissat B."/>
            <person name="Duncan S.H."/>
            <person name="Flint H.J."/>
        </authorList>
    </citation>
    <scope>NUCLEOTIDE SEQUENCE</scope>
    <source>
        <strain evidence="7">JCM 17590</strain>
    </source>
</reference>
<evidence type="ECO:0000313" key="7">
    <source>
        <dbReference type="EMBL" id="GAA4163075.1"/>
    </source>
</evidence>
<feature type="transmembrane region" description="Helical" evidence="5">
    <location>
        <begin position="323"/>
        <end position="344"/>
    </location>
</feature>
<name>A0ABP7ZLH4_9MICO</name>
<dbReference type="RefSeq" id="WP_344791920.1">
    <property type="nucleotide sequence ID" value="NZ_BAABBV010000001.1"/>
</dbReference>
<keyword evidence="3 5" id="KW-1133">Transmembrane helix</keyword>
<evidence type="ECO:0000256" key="1">
    <source>
        <dbReference type="ARBA" id="ARBA00004141"/>
    </source>
</evidence>
<dbReference type="Pfam" id="PF13515">
    <property type="entry name" value="FUSC_2"/>
    <property type="match status" value="1"/>
</dbReference>
<sequence>MTDAPRGLTPRWRELLELNPYDRDHWAALRVGLTTAIPLVALWAAGRTDLAVFAVFGAFTSVYGRNFPHVSRLRLQLIAGGAQLLSIAVGGAIALSPQRTLLVIPVAALWAFGASLLADRVRWTPPGPMFQVFSLAAIAFAPLTPAVYASGFVVALTSVVLAVLIGYVGRLIWRAHEGRLHNPYTKPIVVPPYDGGHVGHALLFLVGAGVAGAIPAVIGIGHPYWAMVTAIAALSVPGTYHRVLRATHRFVGTMLGLAIGALLLLTHPTGLFAIALVVVLQAGAEFVVVRNYSLALIFLTPLVLVIGELGGPQPLGALIWQRGIETFIGVAVAVVIAVLIEVFGERKRGRNGQPDTIRS</sequence>
<comment type="caution">
    <text evidence="7">The sequence shown here is derived from an EMBL/GenBank/DDBJ whole genome shotgun (WGS) entry which is preliminary data.</text>
</comment>
<feature type="domain" description="Integral membrane bound transporter" evidence="6">
    <location>
        <begin position="211"/>
        <end position="336"/>
    </location>
</feature>
<feature type="transmembrane region" description="Helical" evidence="5">
    <location>
        <begin position="201"/>
        <end position="218"/>
    </location>
</feature>
<proteinExistence type="predicted"/>
<evidence type="ECO:0000256" key="5">
    <source>
        <dbReference type="SAM" id="Phobius"/>
    </source>
</evidence>
<dbReference type="EMBL" id="BAABBV010000001">
    <property type="protein sequence ID" value="GAA4163075.1"/>
    <property type="molecule type" value="Genomic_DNA"/>
</dbReference>
<keyword evidence="8" id="KW-1185">Reference proteome</keyword>
<protein>
    <recommendedName>
        <fullName evidence="6">Integral membrane bound transporter domain-containing protein</fullName>
    </recommendedName>
</protein>
<evidence type="ECO:0000256" key="2">
    <source>
        <dbReference type="ARBA" id="ARBA00022692"/>
    </source>
</evidence>
<evidence type="ECO:0000256" key="4">
    <source>
        <dbReference type="ARBA" id="ARBA00023136"/>
    </source>
</evidence>
<keyword evidence="4 5" id="KW-0472">Membrane</keyword>
<feature type="transmembrane region" description="Helical" evidence="5">
    <location>
        <begin position="40"/>
        <end position="63"/>
    </location>
</feature>